<dbReference type="OrthoDB" id="10478635at2759"/>
<evidence type="ECO:0000313" key="3">
    <source>
        <dbReference type="Proteomes" id="UP000000600"/>
    </source>
</evidence>
<dbReference type="EMBL" id="CT868031">
    <property type="protein sequence ID" value="CAK64445.1"/>
    <property type="molecule type" value="Genomic_DNA"/>
</dbReference>
<organism evidence="2 3">
    <name type="scientific">Paramecium tetraurelia</name>
    <dbReference type="NCBI Taxonomy" id="5888"/>
    <lineage>
        <taxon>Eukaryota</taxon>
        <taxon>Sar</taxon>
        <taxon>Alveolata</taxon>
        <taxon>Ciliophora</taxon>
        <taxon>Intramacronucleata</taxon>
        <taxon>Oligohymenophorea</taxon>
        <taxon>Peniculida</taxon>
        <taxon>Parameciidae</taxon>
        <taxon>Paramecium</taxon>
    </lineage>
</organism>
<dbReference type="InParanoid" id="A0C0X8"/>
<evidence type="ECO:0008006" key="4">
    <source>
        <dbReference type="Google" id="ProtNLM"/>
    </source>
</evidence>
<dbReference type="RefSeq" id="XP_001431843.1">
    <property type="nucleotide sequence ID" value="XM_001431806.1"/>
</dbReference>
<evidence type="ECO:0000313" key="2">
    <source>
        <dbReference type="EMBL" id="CAK64445.1"/>
    </source>
</evidence>
<dbReference type="HOGENOM" id="CLU_285212_0_0_1"/>
<dbReference type="KEGG" id="ptm:GSPATT00033921001"/>
<sequence length="1087" mass="130257">MLRIILTLFLEVSLSYQQEQKRYCHNDENFYLGQQFIPFSFENGTKFENKLEQDQEILQLIAKVSISNLNDKRELVLKQFQQNQLELIFRDEDHYLCKQIAFVFNLQNNRLTHYEEIIIGQITFQLPLCTKFIRMYEINQQIFIFCEEELYIQLFVLERDKENNSQHLSITSTSIMNKKQNCDYQLQYQSNIYLAIINCQDWIIYVVQNNNFEIFIQSDNLHNKTLKSFSVQEEILLQFEFDIYKIHGQSKRWLYTSQSQQIQSFFSQNKQYVIFFEGENKIELKQGNFDYILLITNEQIPKQVLHLGDKIIINYGAYLQVLERIDASYILHLSIDNLINDLLNYPFFYAFDKNEIILLKKGIPNPTLSCKEMIKSDSIFFIINDLFSPSKVFKFQITNENKFIQNLQINTYLRNSTFSFQLYKPLIAKRYFTSKIYTFDETKLNCQQQQIEEQFNCKDIFISNINWYKIKYYKELYILVQDFNQKLYIKNCNQNLLMELGRFENFEINNVYEIRNQFFIIFSNQSKILVINCQFNSFNLTIIESKIQITNIIQENLEVYLISNTCVKYVLINKQLSLYQFNQYVPLDGTCIKTQFFNDFLGYVHNGVFILRKNYITNIIKFENVSIVNIIKISTLQYPFIIHFKNQDGEYFSKYIFIHSQFIKLYDIPKLNYQYSSPLIYKIYKFFIIVAAYHNLGNHVLLVYYIDTDYLNILIDVIQVDNFNFYMSEEDILIYNFEKQIKMIDIKFDQFICEQSLFPEFTKKIEFSLNLTSSFNESKYQISTAYLNLYNLNKNLSPKRSKAHSLQLEMKESEFPLDPNLYIVGPIDKIVSFDTDLIIIDPIQKLDQLSAQQCQELRNQICINSNRKQLILNPFSTQQILTLALENNYEIKHVIKFQDLIFILQKYQVLQFNILVYNTRDNTYFNFQIPGQCLEFINMQIHLNLYIILCPFHIFFYKIHEDSLEPFSSLKTECNNCIIMEITNSEQAFLYLENRNVVDSISLITFYDDIYHDYLNRTKEQIYKFVTEEYSTYTIQNMTLVNDSYYELLVMKQDIQGFLQYYIAVLDDIDGIVKLKNEYVLIRHFQL</sequence>
<name>A0C0X8_PARTE</name>
<protein>
    <recommendedName>
        <fullName evidence="4">Transmembrane protein</fullName>
    </recommendedName>
</protein>
<dbReference type="GeneID" id="5017627"/>
<reference evidence="2 3" key="1">
    <citation type="journal article" date="2006" name="Nature">
        <title>Global trends of whole-genome duplications revealed by the ciliate Paramecium tetraurelia.</title>
        <authorList>
            <consortium name="Genoscope"/>
            <person name="Aury J.-M."/>
            <person name="Jaillon O."/>
            <person name="Duret L."/>
            <person name="Noel B."/>
            <person name="Jubin C."/>
            <person name="Porcel B.M."/>
            <person name="Segurens B."/>
            <person name="Daubin V."/>
            <person name="Anthouard V."/>
            <person name="Aiach N."/>
            <person name="Arnaiz O."/>
            <person name="Billaut A."/>
            <person name="Beisson J."/>
            <person name="Blanc I."/>
            <person name="Bouhouche K."/>
            <person name="Camara F."/>
            <person name="Duharcourt S."/>
            <person name="Guigo R."/>
            <person name="Gogendeau D."/>
            <person name="Katinka M."/>
            <person name="Keller A.-M."/>
            <person name="Kissmehl R."/>
            <person name="Klotz C."/>
            <person name="Koll F."/>
            <person name="Le Moue A."/>
            <person name="Lepere C."/>
            <person name="Malinsky S."/>
            <person name="Nowacki M."/>
            <person name="Nowak J.K."/>
            <person name="Plattner H."/>
            <person name="Poulain J."/>
            <person name="Ruiz F."/>
            <person name="Serrano V."/>
            <person name="Zagulski M."/>
            <person name="Dessen P."/>
            <person name="Betermier M."/>
            <person name="Weissenbach J."/>
            <person name="Scarpelli C."/>
            <person name="Schachter V."/>
            <person name="Sperling L."/>
            <person name="Meyer E."/>
            <person name="Cohen J."/>
            <person name="Wincker P."/>
        </authorList>
    </citation>
    <scope>NUCLEOTIDE SEQUENCE [LARGE SCALE GENOMIC DNA]</scope>
    <source>
        <strain evidence="2 3">Stock d4-2</strain>
    </source>
</reference>
<accession>A0C0X8</accession>
<proteinExistence type="predicted"/>
<keyword evidence="1" id="KW-0732">Signal</keyword>
<feature type="chain" id="PRO_5002622689" description="Transmembrane protein" evidence="1">
    <location>
        <begin position="18"/>
        <end position="1087"/>
    </location>
</feature>
<gene>
    <name evidence="2" type="ORF">GSPATT00033921001</name>
</gene>
<feature type="signal peptide" evidence="1">
    <location>
        <begin position="1"/>
        <end position="17"/>
    </location>
</feature>
<evidence type="ECO:0000256" key="1">
    <source>
        <dbReference type="SAM" id="SignalP"/>
    </source>
</evidence>
<dbReference type="AlphaFoldDB" id="A0C0X8"/>
<dbReference type="Proteomes" id="UP000000600">
    <property type="component" value="Unassembled WGS sequence"/>
</dbReference>
<keyword evidence="3" id="KW-1185">Reference proteome</keyword>